<name>L8JET9_9GAMM</name>
<dbReference type="PATRIC" id="fig|1056511.3.peg.2057"/>
<feature type="compositionally biased region" description="Low complexity" evidence="1">
    <location>
        <begin position="38"/>
        <end position="60"/>
    </location>
</feature>
<sequence>MAISAFHSGVNMINQSQSMVTSAAKDIQQSTLPSDNPVSQNQSSNLALSSAPSAVNSLSSDETITKAATDLLQAKTYNQAGVNVVRRADEMAGTLLDIKV</sequence>
<dbReference type="AlphaFoldDB" id="L8JET9"/>
<feature type="compositionally biased region" description="Polar residues" evidence="1">
    <location>
        <begin position="21"/>
        <end position="37"/>
    </location>
</feature>
<dbReference type="EMBL" id="AMZO01000015">
    <property type="protein sequence ID" value="ELR65942.1"/>
    <property type="molecule type" value="Genomic_DNA"/>
</dbReference>
<evidence type="ECO:0000313" key="2">
    <source>
        <dbReference type="EMBL" id="ELR65942.1"/>
    </source>
</evidence>
<evidence type="ECO:0008006" key="4">
    <source>
        <dbReference type="Google" id="ProtNLM"/>
    </source>
</evidence>
<gene>
    <name evidence="2" type="ORF">C942_00568</name>
</gene>
<dbReference type="RefSeq" id="WP_007465246.1">
    <property type="nucleotide sequence ID" value="NZ_AMZO01000015.1"/>
</dbReference>
<evidence type="ECO:0000256" key="1">
    <source>
        <dbReference type="SAM" id="MobiDB-lite"/>
    </source>
</evidence>
<keyword evidence="3" id="KW-1185">Reference proteome</keyword>
<organism evidence="2 3">
    <name type="scientific">Photobacterium marinum</name>
    <dbReference type="NCBI Taxonomy" id="1056511"/>
    <lineage>
        <taxon>Bacteria</taxon>
        <taxon>Pseudomonadati</taxon>
        <taxon>Pseudomonadota</taxon>
        <taxon>Gammaproteobacteria</taxon>
        <taxon>Vibrionales</taxon>
        <taxon>Vibrionaceae</taxon>
        <taxon>Photobacterium</taxon>
    </lineage>
</organism>
<feature type="region of interest" description="Disordered" evidence="1">
    <location>
        <begin position="21"/>
        <end position="60"/>
    </location>
</feature>
<evidence type="ECO:0000313" key="3">
    <source>
        <dbReference type="Proteomes" id="UP000011134"/>
    </source>
</evidence>
<proteinExistence type="predicted"/>
<reference evidence="2 3" key="1">
    <citation type="submission" date="2012-12" db="EMBL/GenBank/DDBJ databases">
        <title>Genome Assembly of Photobacterium sp. AK15.</title>
        <authorList>
            <person name="Khatri I."/>
            <person name="Vaidya B."/>
            <person name="Srinivas T.N.R."/>
            <person name="Subramanian S."/>
            <person name="Pinnaka A."/>
        </authorList>
    </citation>
    <scope>NUCLEOTIDE SEQUENCE [LARGE SCALE GENOMIC DNA]</scope>
    <source>
        <strain evidence="2 3">AK15</strain>
    </source>
</reference>
<comment type="caution">
    <text evidence="2">The sequence shown here is derived from an EMBL/GenBank/DDBJ whole genome shotgun (WGS) entry which is preliminary data.</text>
</comment>
<dbReference type="Proteomes" id="UP000011134">
    <property type="component" value="Unassembled WGS sequence"/>
</dbReference>
<accession>L8JET9</accession>
<protein>
    <recommendedName>
        <fullName evidence="4">Flagellar basal-body/hook protein C-terminal domain-containing protein</fullName>
    </recommendedName>
</protein>
<dbReference type="OrthoDB" id="5816949at2"/>